<dbReference type="SUPFAM" id="SSF48464">
    <property type="entry name" value="ENTH/VHS domain"/>
    <property type="match status" value="1"/>
</dbReference>
<dbReference type="SMART" id="SM00582">
    <property type="entry name" value="RPR"/>
    <property type="match status" value="1"/>
</dbReference>
<dbReference type="Proteomes" id="UP001642360">
    <property type="component" value="Unassembled WGS sequence"/>
</dbReference>
<dbReference type="InterPro" id="IPR008942">
    <property type="entry name" value="ENTH_VHS"/>
</dbReference>
<feature type="region of interest" description="Disordered" evidence="2">
    <location>
        <begin position="972"/>
        <end position="1007"/>
    </location>
</feature>
<reference evidence="4 5" key="1">
    <citation type="submission" date="2024-02" db="EMBL/GenBank/DDBJ databases">
        <authorList>
            <person name="Vignale AGUSTIN F."/>
            <person name="Sosa J E."/>
            <person name="Modenutti C."/>
        </authorList>
    </citation>
    <scope>NUCLEOTIDE SEQUENCE [LARGE SCALE GENOMIC DNA]</scope>
</reference>
<keyword evidence="1" id="KW-0507">mRNA processing</keyword>
<comment type="caution">
    <text evidence="4">The sequence shown here is derived from an EMBL/GenBank/DDBJ whole genome shotgun (WGS) entry which is preliminary data.</text>
</comment>
<evidence type="ECO:0000313" key="4">
    <source>
        <dbReference type="EMBL" id="CAK9176713.1"/>
    </source>
</evidence>
<dbReference type="PANTHER" id="PTHR15921:SF12">
    <property type="entry name" value="POLYADENYLATION AND CLEAVAGE FACTOR HOMOLOG 4"/>
    <property type="match status" value="1"/>
</dbReference>
<proteinExistence type="predicted"/>
<dbReference type="PROSITE" id="PS51391">
    <property type="entry name" value="CID"/>
    <property type="match status" value="1"/>
</dbReference>
<organism evidence="4 5">
    <name type="scientific">Ilex paraguariensis</name>
    <name type="common">yerba mate</name>
    <dbReference type="NCBI Taxonomy" id="185542"/>
    <lineage>
        <taxon>Eukaryota</taxon>
        <taxon>Viridiplantae</taxon>
        <taxon>Streptophyta</taxon>
        <taxon>Embryophyta</taxon>
        <taxon>Tracheophyta</taxon>
        <taxon>Spermatophyta</taxon>
        <taxon>Magnoliopsida</taxon>
        <taxon>eudicotyledons</taxon>
        <taxon>Gunneridae</taxon>
        <taxon>Pentapetalae</taxon>
        <taxon>asterids</taxon>
        <taxon>campanulids</taxon>
        <taxon>Aquifoliales</taxon>
        <taxon>Aquifoliaceae</taxon>
        <taxon>Ilex</taxon>
    </lineage>
</organism>
<evidence type="ECO:0000313" key="5">
    <source>
        <dbReference type="Proteomes" id="UP001642360"/>
    </source>
</evidence>
<sequence>MDAERFELSNPRILNKPMADDVVAQKPALPQVVDRFKAMVKEREEEIGILNPNDDVSGLSTDEIVRLYEMVLSELTFNSKPIITDLTIIAGEQREHAESIADAICARILEAPVEQKLPSLYLLDSIVKNIGRVYARYFSVHLPEVFCEAYRQVHPNLHPAMRHLFGTWSAVFPSSVLRKIESQLQFSPSVNSQSSSLTALRTAESPRPTHGIHVNPKYLEARRQFEHADSSVRLPRETSSALKMRGQTPAIGYDEYDSGTSEVISSEVGVQRFNSMARADRSSFATEAGNLLPSSVAKTAQSSSSYGIGVTGRDEEVNYLRRNHGSDNTRRPWGNSAGYSYSNGVELQGPRALIDAYGNDQVEKKINQINHKPPKVERLDINGIDSKVATKTWKNSEEEEFDWEDMSPTLVDRSRANDLFSSSGPPPGNFRNKRGFGAHVAAPLETDFRRSDWPNQAQLALTNDSLVIPEDAIPSKDVFLSVSSGHGLITNISGIRNETSQILGSGYPQQPWKLQRNFPQTSQHNFNAKRSSMKRDISSSVGEQKPPLIGSFPKADPRLRGSSAVVPRISSSLDSLTPEVRAAAMPASTGAWPSVNIQISHPLPFQPTLPPEKQIRGQCDSMYATNAVLDQGLNKSFLPEQQLDGSGSNVLSKLPQFLNQQPGPIPLNRQSPAQFSHLPPHLLMSREVHQNLVPPAAFSTTSHLAVPQFNNSYTLPGNGASRSNVLPNPIHGVQSSMPMLNTPNTSLHFPGGALPPLPPGPPPTSSHMIPISHYPNPIAPNPPAGSALSGLVSSLMAQGLISLTKQAPAQDSVGLEFDLDLLKVRHESAITALYADLPRQCTTCGLRFKCQEEHSSHMDWHVTKNRMSKNRKQKPSRKWFVSVSMWLRGAEALGTDAVPGFLPPENIDESKDDEEMAVPADENQNVCALCGEPFDDFYSDETEEWMYRGAVYMNAPTGSAAGMDRSQLGPIVHAKCRSDSSAVSPEDLGKDEGGYSEEGSQRKRMRN</sequence>
<evidence type="ECO:0000259" key="3">
    <source>
        <dbReference type="PROSITE" id="PS51391"/>
    </source>
</evidence>
<dbReference type="EMBL" id="CAUOFW020006891">
    <property type="protein sequence ID" value="CAK9176714.1"/>
    <property type="molecule type" value="Genomic_DNA"/>
</dbReference>
<evidence type="ECO:0000256" key="2">
    <source>
        <dbReference type="SAM" id="MobiDB-lite"/>
    </source>
</evidence>
<gene>
    <name evidence="4" type="ORF">ILEXP_LOCUS46576</name>
</gene>
<dbReference type="InterPro" id="IPR013087">
    <property type="entry name" value="Znf_C2H2_type"/>
</dbReference>
<keyword evidence="5" id="KW-1185">Reference proteome</keyword>
<dbReference type="FunFam" id="1.25.40.90:FF:000023">
    <property type="entry name" value="polyadenylation and cleavage factor homolog 4"/>
    <property type="match status" value="1"/>
</dbReference>
<feature type="domain" description="CID" evidence="3">
    <location>
        <begin position="60"/>
        <end position="188"/>
    </location>
</feature>
<dbReference type="InterPro" id="IPR045154">
    <property type="entry name" value="PCF11-like"/>
</dbReference>
<dbReference type="InterPro" id="IPR047415">
    <property type="entry name" value="Pcf11_CID"/>
</dbReference>
<evidence type="ECO:0000256" key="1">
    <source>
        <dbReference type="ARBA" id="ARBA00022664"/>
    </source>
</evidence>
<dbReference type="Pfam" id="PF23228">
    <property type="entry name" value="zf_PCFS4"/>
    <property type="match status" value="1"/>
</dbReference>
<dbReference type="AlphaFoldDB" id="A0ABC8U6M6"/>
<accession>A0ABC8U6M6</accession>
<dbReference type="InterPro" id="IPR006569">
    <property type="entry name" value="CID_dom"/>
</dbReference>
<dbReference type="PANTHER" id="PTHR15921">
    <property type="entry name" value="PRE-MRNA CLEAVAGE COMPLEX II"/>
    <property type="match status" value="1"/>
</dbReference>
<dbReference type="GO" id="GO:0006397">
    <property type="term" value="P:mRNA processing"/>
    <property type="evidence" value="ECO:0007669"/>
    <property type="project" value="UniProtKB-KW"/>
</dbReference>
<dbReference type="GO" id="GO:0005634">
    <property type="term" value="C:nucleus"/>
    <property type="evidence" value="ECO:0007669"/>
    <property type="project" value="UniProtKB-ARBA"/>
</dbReference>
<dbReference type="EMBL" id="CAUOFW020006891">
    <property type="protein sequence ID" value="CAK9176713.1"/>
    <property type="molecule type" value="Genomic_DNA"/>
</dbReference>
<protein>
    <recommendedName>
        <fullName evidence="3">CID domain-containing protein</fullName>
    </recommendedName>
</protein>
<dbReference type="Pfam" id="PF04818">
    <property type="entry name" value="CID"/>
    <property type="match status" value="1"/>
</dbReference>
<dbReference type="InterPro" id="IPR057242">
    <property type="entry name" value="PCFS4-like"/>
</dbReference>
<dbReference type="CDD" id="cd16982">
    <property type="entry name" value="CID_Pcf11"/>
    <property type="match status" value="1"/>
</dbReference>
<dbReference type="Gene3D" id="1.25.40.90">
    <property type="match status" value="1"/>
</dbReference>
<name>A0ABC8U6M6_9AQUA</name>
<dbReference type="PROSITE" id="PS00028">
    <property type="entry name" value="ZINC_FINGER_C2H2_1"/>
    <property type="match status" value="1"/>
</dbReference>